<evidence type="ECO:0000256" key="9">
    <source>
        <dbReference type="ARBA" id="ARBA00038341"/>
    </source>
</evidence>
<evidence type="ECO:0000256" key="2">
    <source>
        <dbReference type="ARBA" id="ARBA00022448"/>
    </source>
</evidence>
<dbReference type="InterPro" id="IPR006153">
    <property type="entry name" value="Cation/H_exchanger_TM"/>
</dbReference>
<dbReference type="Pfam" id="PF00999">
    <property type="entry name" value="Na_H_Exchanger"/>
    <property type="match status" value="1"/>
</dbReference>
<feature type="transmembrane region" description="Helical" evidence="10">
    <location>
        <begin position="121"/>
        <end position="139"/>
    </location>
</feature>
<dbReference type="EMBL" id="CM017632">
    <property type="protein sequence ID" value="TYH51937.1"/>
    <property type="molecule type" value="Genomic_DNA"/>
</dbReference>
<dbReference type="PANTHER" id="PTHR32468">
    <property type="entry name" value="CATION/H + ANTIPORTER"/>
    <property type="match status" value="1"/>
</dbReference>
<evidence type="ECO:0000256" key="7">
    <source>
        <dbReference type="ARBA" id="ARBA00023065"/>
    </source>
</evidence>
<feature type="transmembrane region" description="Helical" evidence="10">
    <location>
        <begin position="12"/>
        <end position="35"/>
    </location>
</feature>
<dbReference type="AlphaFoldDB" id="A0A5D2JAI1"/>
<keyword evidence="7" id="KW-0406">Ion transport</keyword>
<dbReference type="GO" id="GO:0006813">
    <property type="term" value="P:potassium ion transport"/>
    <property type="evidence" value="ECO:0007669"/>
    <property type="project" value="UniProtKB-KW"/>
</dbReference>
<evidence type="ECO:0000256" key="4">
    <source>
        <dbReference type="ARBA" id="ARBA00022692"/>
    </source>
</evidence>
<proteinExistence type="inferred from homology"/>
<evidence type="ECO:0000256" key="10">
    <source>
        <dbReference type="SAM" id="Phobius"/>
    </source>
</evidence>
<dbReference type="InterPro" id="IPR050794">
    <property type="entry name" value="CPA2_transporter"/>
</dbReference>
<dbReference type="GO" id="GO:0016020">
    <property type="term" value="C:membrane"/>
    <property type="evidence" value="ECO:0007669"/>
    <property type="project" value="UniProtKB-SubCell"/>
</dbReference>
<evidence type="ECO:0000256" key="6">
    <source>
        <dbReference type="ARBA" id="ARBA00022989"/>
    </source>
</evidence>
<protein>
    <recommendedName>
        <fullName evidence="11">Cation/H+ exchanger transmembrane domain-containing protein</fullName>
    </recommendedName>
</protein>
<comment type="similarity">
    <text evidence="9">Belongs to the monovalent cation:proton antiporter 2 (CPA2) transporter (TC 2.A.37) family. CHX (TC 2.A.37.4) subfamily.</text>
</comment>
<evidence type="ECO:0000313" key="13">
    <source>
        <dbReference type="Proteomes" id="UP000322667"/>
    </source>
</evidence>
<feature type="transmembrane region" description="Helical" evidence="10">
    <location>
        <begin position="146"/>
        <end position="173"/>
    </location>
</feature>
<dbReference type="Gene3D" id="1.20.1530.20">
    <property type="match status" value="1"/>
</dbReference>
<keyword evidence="8 10" id="KW-0472">Membrane</keyword>
<evidence type="ECO:0000313" key="12">
    <source>
        <dbReference type="EMBL" id="TYH51937.1"/>
    </source>
</evidence>
<evidence type="ECO:0000256" key="8">
    <source>
        <dbReference type="ARBA" id="ARBA00023136"/>
    </source>
</evidence>
<dbReference type="GO" id="GO:1902600">
    <property type="term" value="P:proton transmembrane transport"/>
    <property type="evidence" value="ECO:0007669"/>
    <property type="project" value="InterPro"/>
</dbReference>
<evidence type="ECO:0000259" key="11">
    <source>
        <dbReference type="Pfam" id="PF00999"/>
    </source>
</evidence>
<gene>
    <name evidence="12" type="ORF">ES332_D10G316000v1</name>
</gene>
<keyword evidence="4 10" id="KW-0812">Transmembrane</keyword>
<comment type="subcellular location">
    <subcellularLocation>
        <location evidence="1">Membrane</location>
        <topology evidence="1">Multi-pass membrane protein</topology>
    </subcellularLocation>
</comment>
<accession>A0A5D2JAI1</accession>
<dbReference type="Proteomes" id="UP000322667">
    <property type="component" value="Chromosome D10"/>
</dbReference>
<dbReference type="PANTHER" id="PTHR32468:SF168">
    <property type="entry name" value="CATION_H(+) ANTIPORTER 15-LIKE"/>
    <property type="match status" value="1"/>
</dbReference>
<evidence type="ECO:0000256" key="3">
    <source>
        <dbReference type="ARBA" id="ARBA00022538"/>
    </source>
</evidence>
<keyword evidence="5" id="KW-0630">Potassium</keyword>
<dbReference type="GO" id="GO:0012505">
    <property type="term" value="C:endomembrane system"/>
    <property type="evidence" value="ECO:0007669"/>
    <property type="project" value="TreeGrafter"/>
</dbReference>
<organism evidence="12 13">
    <name type="scientific">Gossypium tomentosum</name>
    <name type="common">Hawaiian cotton</name>
    <name type="synonym">Gossypium sandvicense</name>
    <dbReference type="NCBI Taxonomy" id="34277"/>
    <lineage>
        <taxon>Eukaryota</taxon>
        <taxon>Viridiplantae</taxon>
        <taxon>Streptophyta</taxon>
        <taxon>Embryophyta</taxon>
        <taxon>Tracheophyta</taxon>
        <taxon>Spermatophyta</taxon>
        <taxon>Magnoliopsida</taxon>
        <taxon>eudicotyledons</taxon>
        <taxon>Gunneridae</taxon>
        <taxon>Pentapetalae</taxon>
        <taxon>rosids</taxon>
        <taxon>malvids</taxon>
        <taxon>Malvales</taxon>
        <taxon>Malvaceae</taxon>
        <taxon>Malvoideae</taxon>
        <taxon>Gossypium</taxon>
    </lineage>
</organism>
<evidence type="ECO:0000256" key="1">
    <source>
        <dbReference type="ARBA" id="ARBA00004141"/>
    </source>
</evidence>
<dbReference type="GO" id="GO:0015297">
    <property type="term" value="F:antiporter activity"/>
    <property type="evidence" value="ECO:0007669"/>
    <property type="project" value="InterPro"/>
</dbReference>
<evidence type="ECO:0000256" key="5">
    <source>
        <dbReference type="ARBA" id="ARBA00022958"/>
    </source>
</evidence>
<dbReference type="GO" id="GO:0006885">
    <property type="term" value="P:regulation of pH"/>
    <property type="evidence" value="ECO:0007669"/>
    <property type="project" value="TreeGrafter"/>
</dbReference>
<keyword evidence="2" id="KW-0813">Transport</keyword>
<feature type="transmembrane region" description="Helical" evidence="10">
    <location>
        <begin position="251"/>
        <end position="269"/>
    </location>
</feature>
<keyword evidence="6 10" id="KW-1133">Transmembrane helix</keyword>
<feature type="transmembrane region" description="Helical" evidence="10">
    <location>
        <begin position="47"/>
        <end position="69"/>
    </location>
</feature>
<keyword evidence="3" id="KW-0633">Potassium transport</keyword>
<reference evidence="12 13" key="1">
    <citation type="submission" date="2019-07" db="EMBL/GenBank/DDBJ databases">
        <title>WGS assembly of Gossypium tomentosum.</title>
        <authorList>
            <person name="Chen Z.J."/>
            <person name="Sreedasyam A."/>
            <person name="Ando A."/>
            <person name="Song Q."/>
            <person name="De L."/>
            <person name="Hulse-Kemp A."/>
            <person name="Ding M."/>
            <person name="Ye W."/>
            <person name="Kirkbride R."/>
            <person name="Jenkins J."/>
            <person name="Plott C."/>
            <person name="Lovell J."/>
            <person name="Lin Y.-M."/>
            <person name="Vaughn R."/>
            <person name="Liu B."/>
            <person name="Li W."/>
            <person name="Simpson S."/>
            <person name="Scheffler B."/>
            <person name="Saski C."/>
            <person name="Grover C."/>
            <person name="Hu G."/>
            <person name="Conover J."/>
            <person name="Carlson J."/>
            <person name="Shu S."/>
            <person name="Boston L."/>
            <person name="Williams M."/>
            <person name="Peterson D."/>
            <person name="Mcgee K."/>
            <person name="Jones D."/>
            <person name="Wendel J."/>
            <person name="Stelly D."/>
            <person name="Grimwood J."/>
            <person name="Schmutz J."/>
        </authorList>
    </citation>
    <scope>NUCLEOTIDE SEQUENCE [LARGE SCALE GENOMIC DNA]</scope>
    <source>
        <strain evidence="12">7179.01</strain>
    </source>
</reference>
<keyword evidence="13" id="KW-1185">Reference proteome</keyword>
<name>A0A5D2JAI1_GOSTO</name>
<sequence length="541" mass="60315">MEKMFAPKEMVVLATMSNMAVYLYMFVVCIKMDAIMLTKAAKHTWKLGFCCFVFPIIFTIAVAIGQNYFLPGASGSAFPVQFTIMSSIRQISLSVAKHNEVVSGTFQILGVALGQQDVKTLVYAILSLCSLIMFAFFVIRPIDITFAFFLMGLTTDAIGASFGMASVIMGFVIPDGWPLGTTIIRTCELILFELFLPLFFVRIGYFTNLSVIKNQDELMMYGAMTIAGCLGRLVACLLVSFSMKLSKRSAILLSLILSLQGVVELIQSIRWKHLQLPQIFVQLLTEQTYATSTIGIVVVNAIITPLIEMLYKPAVTKKFNLPTLVRLRIRSLRMTSTVEDLQIVTCIQDEEIAPIIIRLLEALNPKEISPISAYVIHLVSMASQCVPTLASYKNHLRKFNQHSSLDNIIRAFLNYVEKSQGLVQIHPFQMISHYKYIHQPICRLSEKIHAPLIVMPFFNSEEAHSIDGTLWIFNTNVQASAACTIGLLVDRGLRSSIRLTTFSYTMAVIFLGGVDDREALALATRASCHPNVIVEDLLQLS</sequence>
<feature type="transmembrane region" description="Helical" evidence="10">
    <location>
        <begin position="289"/>
        <end position="311"/>
    </location>
</feature>
<feature type="transmembrane region" description="Helical" evidence="10">
    <location>
        <begin position="218"/>
        <end position="239"/>
    </location>
</feature>
<dbReference type="InterPro" id="IPR038770">
    <property type="entry name" value="Na+/solute_symporter_sf"/>
</dbReference>
<feature type="domain" description="Cation/H+ exchanger transmembrane" evidence="11">
    <location>
        <begin position="95"/>
        <end position="306"/>
    </location>
</feature>